<dbReference type="HOGENOM" id="CLU_000604_1_11_0"/>
<dbReference type="SMART" id="SM00382">
    <property type="entry name" value="AAA"/>
    <property type="match status" value="1"/>
</dbReference>
<keyword evidence="4" id="KW-0067">ATP-binding</keyword>
<dbReference type="InterPro" id="IPR003439">
    <property type="entry name" value="ABC_transporter-like_ATP-bd"/>
</dbReference>
<dbReference type="GO" id="GO:0005524">
    <property type="term" value="F:ATP binding"/>
    <property type="evidence" value="ECO:0007669"/>
    <property type="project" value="UniProtKB-KW"/>
</dbReference>
<dbReference type="RefSeq" id="WP_012863220.1">
    <property type="nucleotide sequence ID" value="NC_013517.1"/>
</dbReference>
<feature type="domain" description="ABC transporter" evidence="5">
    <location>
        <begin position="6"/>
        <end position="218"/>
    </location>
</feature>
<accession>D1AG14</accession>
<proteinExistence type="inferred from homology"/>
<evidence type="ECO:0000256" key="4">
    <source>
        <dbReference type="ARBA" id="ARBA00022840"/>
    </source>
</evidence>
<reference evidence="6 7" key="2">
    <citation type="journal article" date="2010" name="Stand. Genomic Sci.">
        <title>Complete genome sequence of Sebaldella termitidis type strain (NCTC 11300).</title>
        <authorList>
            <person name="Harmon-Smith M."/>
            <person name="Celia L."/>
            <person name="Chertkov O."/>
            <person name="Lapidus A."/>
            <person name="Copeland A."/>
            <person name="Glavina Del Rio T."/>
            <person name="Nolan M."/>
            <person name="Lucas S."/>
            <person name="Tice H."/>
            <person name="Cheng J.F."/>
            <person name="Han C."/>
            <person name="Detter J.C."/>
            <person name="Bruce D."/>
            <person name="Goodwin L."/>
            <person name="Pitluck S."/>
            <person name="Pati A."/>
            <person name="Liolios K."/>
            <person name="Ivanova N."/>
            <person name="Mavromatis K."/>
            <person name="Mikhailova N."/>
            <person name="Chen A."/>
            <person name="Palaniappan K."/>
            <person name="Land M."/>
            <person name="Hauser L."/>
            <person name="Chang Y.J."/>
            <person name="Jeffries C.D."/>
            <person name="Brettin T."/>
            <person name="Goker M."/>
            <person name="Beck B."/>
            <person name="Bristow J."/>
            <person name="Eisen J.A."/>
            <person name="Markowitz V."/>
            <person name="Hugenholtz P."/>
            <person name="Kyrpides N.C."/>
            <person name="Klenk H.P."/>
            <person name="Chen F."/>
        </authorList>
    </citation>
    <scope>NUCLEOTIDE SEQUENCE [LARGE SCALE GENOMIC DNA]</scope>
    <source>
        <strain evidence="7">ATCC 33386 / NCTC 11300</strain>
    </source>
</reference>
<dbReference type="PROSITE" id="PS00211">
    <property type="entry name" value="ABC_TRANSPORTER_1"/>
    <property type="match status" value="1"/>
</dbReference>
<evidence type="ECO:0000256" key="1">
    <source>
        <dbReference type="ARBA" id="ARBA00005417"/>
    </source>
</evidence>
<evidence type="ECO:0000256" key="3">
    <source>
        <dbReference type="ARBA" id="ARBA00022741"/>
    </source>
</evidence>
<dbReference type="eggNOG" id="COG1121">
    <property type="taxonomic scope" value="Bacteria"/>
</dbReference>
<evidence type="ECO:0000256" key="2">
    <source>
        <dbReference type="ARBA" id="ARBA00022448"/>
    </source>
</evidence>
<dbReference type="InterPro" id="IPR003593">
    <property type="entry name" value="AAA+_ATPase"/>
</dbReference>
<dbReference type="KEGG" id="str:Sterm_3806"/>
<dbReference type="InterPro" id="IPR027417">
    <property type="entry name" value="P-loop_NTPase"/>
</dbReference>
<dbReference type="Gene3D" id="3.40.50.300">
    <property type="entry name" value="P-loop containing nucleotide triphosphate hydrolases"/>
    <property type="match status" value="1"/>
</dbReference>
<dbReference type="PROSITE" id="PS50893">
    <property type="entry name" value="ABC_TRANSPORTER_2"/>
    <property type="match status" value="1"/>
</dbReference>
<dbReference type="SUPFAM" id="SSF52540">
    <property type="entry name" value="P-loop containing nucleoside triphosphate hydrolases"/>
    <property type="match status" value="1"/>
</dbReference>
<dbReference type="Pfam" id="PF00005">
    <property type="entry name" value="ABC_tran"/>
    <property type="match status" value="1"/>
</dbReference>
<reference evidence="7" key="1">
    <citation type="submission" date="2009-09" db="EMBL/GenBank/DDBJ databases">
        <title>The complete chromosome of Sebaldella termitidis ATCC 33386.</title>
        <authorList>
            <consortium name="US DOE Joint Genome Institute (JGI-PGF)"/>
            <person name="Lucas S."/>
            <person name="Copeland A."/>
            <person name="Lapidus A."/>
            <person name="Glavina del Rio T."/>
            <person name="Dalin E."/>
            <person name="Tice H."/>
            <person name="Bruce D."/>
            <person name="Goodwin L."/>
            <person name="Pitluck S."/>
            <person name="Kyrpides N."/>
            <person name="Mavromatis K."/>
            <person name="Ivanova N."/>
            <person name="Mikhailova N."/>
            <person name="Sims D."/>
            <person name="Meincke L."/>
            <person name="Brettin T."/>
            <person name="Detter J.C."/>
            <person name="Han C."/>
            <person name="Larimer F."/>
            <person name="Land M."/>
            <person name="Hauser L."/>
            <person name="Markowitz V."/>
            <person name="Cheng J.F."/>
            <person name="Hugenholtz P."/>
            <person name="Woyke T."/>
            <person name="Wu D."/>
            <person name="Eisen J.A."/>
        </authorList>
    </citation>
    <scope>NUCLEOTIDE SEQUENCE [LARGE SCALE GENOMIC DNA]</scope>
    <source>
        <strain evidence="7">ATCC 33386 / NCTC 11300</strain>
    </source>
</reference>
<protein>
    <submittedName>
        <fullName evidence="6">ABC transporter related protein</fullName>
    </submittedName>
</protein>
<organism evidence="6 7">
    <name type="scientific">Sebaldella termitidis (strain ATCC 33386 / NCTC 11300)</name>
    <dbReference type="NCBI Taxonomy" id="526218"/>
    <lineage>
        <taxon>Bacteria</taxon>
        <taxon>Fusobacteriati</taxon>
        <taxon>Fusobacteriota</taxon>
        <taxon>Fusobacteriia</taxon>
        <taxon>Fusobacteriales</taxon>
        <taxon>Leptotrichiaceae</taxon>
        <taxon>Sebaldella</taxon>
    </lineage>
</organism>
<dbReference type="InterPro" id="IPR050153">
    <property type="entry name" value="Metal_Ion_Import_ABC"/>
</dbReference>
<dbReference type="PANTHER" id="PTHR42734">
    <property type="entry name" value="METAL TRANSPORT SYSTEM ATP-BINDING PROTEIN TM_0124-RELATED"/>
    <property type="match status" value="1"/>
</dbReference>
<dbReference type="CDD" id="cd03235">
    <property type="entry name" value="ABC_Metallic_Cations"/>
    <property type="match status" value="1"/>
</dbReference>
<gene>
    <name evidence="6" type="ordered locus">Sterm_3806</name>
</gene>
<evidence type="ECO:0000313" key="6">
    <source>
        <dbReference type="EMBL" id="ACZ10640.1"/>
    </source>
</evidence>
<keyword evidence="3" id="KW-0547">Nucleotide-binding</keyword>
<dbReference type="GO" id="GO:0016887">
    <property type="term" value="F:ATP hydrolysis activity"/>
    <property type="evidence" value="ECO:0007669"/>
    <property type="project" value="InterPro"/>
</dbReference>
<comment type="similarity">
    <text evidence="1">Belongs to the ABC transporter superfamily.</text>
</comment>
<dbReference type="AlphaFoldDB" id="D1AG14"/>
<evidence type="ECO:0000259" key="5">
    <source>
        <dbReference type="PROSITE" id="PS50893"/>
    </source>
</evidence>
<keyword evidence="2" id="KW-0813">Transport</keyword>
<sequence length="221" mass="25242">MTKHLIEINNLNFKYENNIILNNISFNITKNENIGILGRNGGGKSTLIKILLGFLKPASGSVKYNIDRKKIGYLPQIREFDATFPISVYDLVISGLTNRKNLFRRFDSQEKKAASDIMDEFGISELNDKLINEVSGGQLQRALIARALISNPELIILDEPESFLDKNFEAKLYNKLKTLKNSTVIIISHELDEIYKHIDSVLLVEKEAKFYKDKNTFMKGR</sequence>
<keyword evidence="7" id="KW-1185">Reference proteome</keyword>
<name>D1AG14_SEBTE</name>
<dbReference type="Proteomes" id="UP000000845">
    <property type="component" value="Chromosome"/>
</dbReference>
<dbReference type="InterPro" id="IPR017871">
    <property type="entry name" value="ABC_transporter-like_CS"/>
</dbReference>
<dbReference type="EMBL" id="CP001739">
    <property type="protein sequence ID" value="ACZ10640.1"/>
    <property type="molecule type" value="Genomic_DNA"/>
</dbReference>
<evidence type="ECO:0000313" key="7">
    <source>
        <dbReference type="Proteomes" id="UP000000845"/>
    </source>
</evidence>
<dbReference type="STRING" id="526218.Sterm_3806"/>
<dbReference type="PANTHER" id="PTHR42734:SF17">
    <property type="entry name" value="METAL TRANSPORT SYSTEM ATP-BINDING PROTEIN TM_0124-RELATED"/>
    <property type="match status" value="1"/>
</dbReference>